<dbReference type="InterPro" id="IPR014347">
    <property type="entry name" value="Tautomerase/MIF_sf"/>
</dbReference>
<dbReference type="SUPFAM" id="SSF55331">
    <property type="entry name" value="Tautomerase/MIF"/>
    <property type="match status" value="1"/>
</dbReference>
<dbReference type="EMBL" id="MCRK01000041">
    <property type="protein sequence ID" value="OPA75915.1"/>
    <property type="molecule type" value="Genomic_DNA"/>
</dbReference>
<evidence type="ECO:0000256" key="1">
    <source>
        <dbReference type="ARBA" id="ARBA00006723"/>
    </source>
</evidence>
<dbReference type="EC" id="5.3.2.-" evidence="4"/>
<dbReference type="InterPro" id="IPR004370">
    <property type="entry name" value="4-OT-like_dom"/>
</dbReference>
<organism evidence="6 7">
    <name type="scientific">Campylobacter pinnipediorum subsp. pinnipediorum</name>
    <dbReference type="NCBI Taxonomy" id="1660067"/>
    <lineage>
        <taxon>Bacteria</taxon>
        <taxon>Pseudomonadati</taxon>
        <taxon>Campylobacterota</taxon>
        <taxon>Epsilonproteobacteria</taxon>
        <taxon>Campylobacterales</taxon>
        <taxon>Campylobacteraceae</taxon>
        <taxon>Campylobacter</taxon>
    </lineage>
</organism>
<dbReference type="Proteomes" id="UP000189728">
    <property type="component" value="Unassembled WGS sequence"/>
</dbReference>
<accession>A0AAX0L911</accession>
<protein>
    <recommendedName>
        <fullName evidence="4">Tautomerase</fullName>
        <ecNumber evidence="4">5.3.2.-</ecNumber>
    </recommendedName>
</protein>
<evidence type="ECO:0000256" key="4">
    <source>
        <dbReference type="RuleBase" id="RU362032"/>
    </source>
</evidence>
<dbReference type="PANTHER" id="PTHR35530:SF1">
    <property type="entry name" value="2-HYDROXYMUCONATE TAUTOMERASE"/>
    <property type="match status" value="1"/>
</dbReference>
<dbReference type="GO" id="GO:0016853">
    <property type="term" value="F:isomerase activity"/>
    <property type="evidence" value="ECO:0007669"/>
    <property type="project" value="UniProtKB-UniRule"/>
</dbReference>
<comment type="caution">
    <text evidence="6">The sequence shown here is derived from an EMBL/GenBank/DDBJ whole genome shotgun (WGS) entry which is preliminary data.</text>
</comment>
<dbReference type="PANTHER" id="PTHR35530">
    <property type="entry name" value="TAUTOMERASE-RELATED"/>
    <property type="match status" value="1"/>
</dbReference>
<dbReference type="Gene3D" id="3.30.429.10">
    <property type="entry name" value="Macrophage Migration Inhibitory Factor"/>
    <property type="match status" value="1"/>
</dbReference>
<dbReference type="AlphaFoldDB" id="A0AAX0L911"/>
<feature type="active site" description="Proton acceptor; via imino nitrogen" evidence="3">
    <location>
        <position position="2"/>
    </location>
</feature>
<dbReference type="RefSeq" id="WP_069633265.1">
    <property type="nucleotide sequence ID" value="NZ_CP012546.1"/>
</dbReference>
<sequence length="67" mass="7630">MPFINIKMAGPEPTREQKEQIIQEVTDTMVRVLGKNKERVMVMLETLKDDDIGVGGKSIKKIKEESK</sequence>
<evidence type="ECO:0000313" key="7">
    <source>
        <dbReference type="Proteomes" id="UP000189728"/>
    </source>
</evidence>
<comment type="similarity">
    <text evidence="1 4">Belongs to the 4-oxalocrotonate tautomerase family.</text>
</comment>
<reference evidence="6 7" key="1">
    <citation type="submission" date="2016-08" db="EMBL/GenBank/DDBJ databases">
        <title>Campylobacter species from sea mammals.</title>
        <authorList>
            <person name="Gilbert M.J."/>
            <person name="Byrne B.A."/>
            <person name="Zomer A.L."/>
            <person name="Wagenaar J.A."/>
        </authorList>
    </citation>
    <scope>NUCLEOTIDE SEQUENCE [LARGE SCALE GENOMIC DNA]</scope>
    <source>
        <strain evidence="6 7">1105248</strain>
    </source>
</reference>
<evidence type="ECO:0000313" key="6">
    <source>
        <dbReference type="EMBL" id="OPA75915.1"/>
    </source>
</evidence>
<evidence type="ECO:0000256" key="2">
    <source>
        <dbReference type="ARBA" id="ARBA00023235"/>
    </source>
</evidence>
<proteinExistence type="inferred from homology"/>
<dbReference type="Pfam" id="PF01361">
    <property type="entry name" value="Tautomerase"/>
    <property type="match status" value="1"/>
</dbReference>
<name>A0AAX0L911_9BACT</name>
<dbReference type="InterPro" id="IPR018191">
    <property type="entry name" value="4-OT"/>
</dbReference>
<gene>
    <name evidence="6" type="ORF">BFG04_05605</name>
</gene>
<dbReference type="NCBIfam" id="TIGR00013">
    <property type="entry name" value="taut"/>
    <property type="match status" value="1"/>
</dbReference>
<evidence type="ECO:0000259" key="5">
    <source>
        <dbReference type="Pfam" id="PF01361"/>
    </source>
</evidence>
<keyword evidence="2 4" id="KW-0413">Isomerase</keyword>
<evidence type="ECO:0000256" key="3">
    <source>
        <dbReference type="PIRSR" id="PIRSR618191-1"/>
    </source>
</evidence>
<feature type="domain" description="4-oxalocrotonate tautomerase-like" evidence="5">
    <location>
        <begin position="2"/>
        <end position="61"/>
    </location>
</feature>